<dbReference type="AlphaFoldDB" id="A0AAV5SU35"/>
<feature type="region of interest" description="Disordered" evidence="1">
    <location>
        <begin position="100"/>
        <end position="135"/>
    </location>
</feature>
<feature type="region of interest" description="Disordered" evidence="1">
    <location>
        <begin position="442"/>
        <end position="470"/>
    </location>
</feature>
<feature type="compositionally biased region" description="Basic and acidic residues" evidence="1">
    <location>
        <begin position="877"/>
        <end position="890"/>
    </location>
</feature>
<feature type="compositionally biased region" description="Acidic residues" evidence="1">
    <location>
        <begin position="891"/>
        <end position="902"/>
    </location>
</feature>
<feature type="compositionally biased region" description="Basic and acidic residues" evidence="1">
    <location>
        <begin position="164"/>
        <end position="180"/>
    </location>
</feature>
<feature type="region of interest" description="Disordered" evidence="1">
    <location>
        <begin position="164"/>
        <end position="196"/>
    </location>
</feature>
<organism evidence="2 3">
    <name type="scientific">Pristionchus entomophagus</name>
    <dbReference type="NCBI Taxonomy" id="358040"/>
    <lineage>
        <taxon>Eukaryota</taxon>
        <taxon>Metazoa</taxon>
        <taxon>Ecdysozoa</taxon>
        <taxon>Nematoda</taxon>
        <taxon>Chromadorea</taxon>
        <taxon>Rhabditida</taxon>
        <taxon>Rhabditina</taxon>
        <taxon>Diplogasteromorpha</taxon>
        <taxon>Diplogasteroidea</taxon>
        <taxon>Neodiplogasteridae</taxon>
        <taxon>Pristionchus</taxon>
    </lineage>
</organism>
<keyword evidence="3" id="KW-1185">Reference proteome</keyword>
<dbReference type="PROSITE" id="PS00018">
    <property type="entry name" value="EF_HAND_1"/>
    <property type="match status" value="1"/>
</dbReference>
<protein>
    <submittedName>
        <fullName evidence="2">Uncharacterized protein</fullName>
    </submittedName>
</protein>
<evidence type="ECO:0000256" key="1">
    <source>
        <dbReference type="SAM" id="MobiDB-lite"/>
    </source>
</evidence>
<name>A0AAV5SU35_9BILA</name>
<feature type="region of interest" description="Disordered" evidence="1">
    <location>
        <begin position="867"/>
        <end position="922"/>
    </location>
</feature>
<evidence type="ECO:0000313" key="3">
    <source>
        <dbReference type="Proteomes" id="UP001432027"/>
    </source>
</evidence>
<dbReference type="InterPro" id="IPR018247">
    <property type="entry name" value="EF_Hand_1_Ca_BS"/>
</dbReference>
<feature type="compositionally biased region" description="Basic residues" evidence="1">
    <location>
        <begin position="243"/>
        <end position="253"/>
    </location>
</feature>
<feature type="region of interest" description="Disordered" evidence="1">
    <location>
        <begin position="581"/>
        <end position="604"/>
    </location>
</feature>
<feature type="compositionally biased region" description="Basic and acidic residues" evidence="1">
    <location>
        <begin position="77"/>
        <end position="86"/>
    </location>
</feature>
<feature type="region of interest" description="Disordered" evidence="1">
    <location>
        <begin position="234"/>
        <end position="286"/>
    </location>
</feature>
<sequence>MRHERVFKKKEEMVTVRKVKEEDKESLHLPPFITKSSSEPHLRTKRVKRGADLSEVNRELDEIEKALNGHRGPVQMGEREERHTGVDELASELEMIEKMKKRGKEEIEESDLMEEEEDLNDGEEEIPENEEEEKITAGYKKALPSLEELKSLEDSVQVDHELMKKHPQGELRLNKGERPKLFSHGRTITEQNRGVVDPEDYEYDAEIASNYHLPASDTELEQLYHARLRAAELAPVSPTAAPLRRRRRHRNKNQPRDEEEEEVVTRRTKRRRTVTTTTETPTTRFPHRTRRPATIIPNFHPKEASSDSGSLASLPNEETETTTLRARGLRKNRHTPDPPSTTTTAIPETTTVRGGRPPRVLPKKESTFSLPAGGNRFFYDRDSASQVVTRSPPIAPPTLTPPTLIPQEATPTISPAFSIDELAVLPRETLLQELKRLSEQLSERLEEREEERETTTTPPPPPRDEEIVDEEDRELMDAIEKRKKDGKENDPFQFISREKTQTTTVATINKKEEDLFTFALPSNLKQERLTVEDLVVSDAVNEASIGQELDRILADVGVGDNSIGTRKRAIEAIMEFKKNKNSRGDSKAKKCQPTSCNEGEEKNEKIPKDDLELVSQLQAVNMKHPLAKEGKFSLFATNKKSYYILPDGRVLVVNEQSKLARTNSGEELHLDEEEESEEYAPDTDPTTTTTALPTTVAPRRRTTTVEITTRRRIRTRPPTTTTPFPIEGSDYEETEVESATIPIRPKVPPFSPQVTPRMPGMKKVVIPWRTTTSIPISTTTNKIYIHDGGIEPSQVSVFATPRTPPKSTIVVHKDEDKKHFPRHQDSGIARSIFGATTLENDLDTEGSMTREELLKYLESIDLAKTFGGKNLDGQTPTDEKFERAAEKTAEDEYTDEVEYEDSVTEHESKSPASSSQVNADPKSVDDIDLRKWFTIGKDNAARSKKGDGIAESILEAASEVPDEEVAEDEFLAEESVNLFPDDFVRVLRSVGGGEKIPMRMLRRLGLRLRAARLRRH</sequence>
<accession>A0AAV5SU35</accession>
<reference evidence="2" key="1">
    <citation type="submission" date="2023-10" db="EMBL/GenBank/DDBJ databases">
        <title>Genome assembly of Pristionchus species.</title>
        <authorList>
            <person name="Yoshida K."/>
            <person name="Sommer R.J."/>
        </authorList>
    </citation>
    <scope>NUCLEOTIDE SEQUENCE</scope>
    <source>
        <strain evidence="2">RS0144</strain>
    </source>
</reference>
<feature type="region of interest" description="Disordered" evidence="1">
    <location>
        <begin position="30"/>
        <end position="50"/>
    </location>
</feature>
<feature type="compositionally biased region" description="Acidic residues" evidence="1">
    <location>
        <begin position="106"/>
        <end position="133"/>
    </location>
</feature>
<feature type="compositionally biased region" description="Low complexity" evidence="1">
    <location>
        <begin position="274"/>
        <end position="284"/>
    </location>
</feature>
<feature type="compositionally biased region" description="Basic and acidic residues" evidence="1">
    <location>
        <begin position="442"/>
        <end position="454"/>
    </location>
</feature>
<dbReference type="Proteomes" id="UP001432027">
    <property type="component" value="Unassembled WGS sequence"/>
</dbReference>
<feature type="compositionally biased region" description="Low complexity" evidence="1">
    <location>
        <begin position="682"/>
        <end position="691"/>
    </location>
</feature>
<feature type="region of interest" description="Disordered" evidence="1">
    <location>
        <begin position="64"/>
        <end position="87"/>
    </location>
</feature>
<feature type="compositionally biased region" description="Low complexity" evidence="1">
    <location>
        <begin position="340"/>
        <end position="351"/>
    </location>
</feature>
<feature type="region of interest" description="Disordered" evidence="1">
    <location>
        <begin position="298"/>
        <end position="374"/>
    </location>
</feature>
<proteinExistence type="predicted"/>
<comment type="caution">
    <text evidence="2">The sequence shown here is derived from an EMBL/GenBank/DDBJ whole genome shotgun (WGS) entry which is preliminary data.</text>
</comment>
<gene>
    <name evidence="2" type="ORF">PENTCL1PPCAC_6293</name>
</gene>
<dbReference type="EMBL" id="BTSX01000002">
    <property type="protein sequence ID" value="GMS84118.1"/>
    <property type="molecule type" value="Genomic_DNA"/>
</dbReference>
<feature type="compositionally biased region" description="Acidic residues" evidence="1">
    <location>
        <begin position="669"/>
        <end position="681"/>
    </location>
</feature>
<feature type="region of interest" description="Disordered" evidence="1">
    <location>
        <begin position="661"/>
        <end position="691"/>
    </location>
</feature>
<evidence type="ECO:0000313" key="2">
    <source>
        <dbReference type="EMBL" id="GMS84118.1"/>
    </source>
</evidence>